<keyword evidence="3" id="KW-1185">Reference proteome</keyword>
<gene>
    <name evidence="2" type="ORF">TNIN_212731</name>
</gene>
<evidence type="ECO:0000256" key="1">
    <source>
        <dbReference type="SAM" id="MobiDB-lite"/>
    </source>
</evidence>
<feature type="region of interest" description="Disordered" evidence="1">
    <location>
        <begin position="61"/>
        <end position="81"/>
    </location>
</feature>
<dbReference type="EMBL" id="BMAV01002554">
    <property type="protein sequence ID" value="GFY41504.1"/>
    <property type="molecule type" value="Genomic_DNA"/>
</dbReference>
<organism evidence="2 3">
    <name type="scientific">Trichonephila inaurata madagascariensis</name>
    <dbReference type="NCBI Taxonomy" id="2747483"/>
    <lineage>
        <taxon>Eukaryota</taxon>
        <taxon>Metazoa</taxon>
        <taxon>Ecdysozoa</taxon>
        <taxon>Arthropoda</taxon>
        <taxon>Chelicerata</taxon>
        <taxon>Arachnida</taxon>
        <taxon>Araneae</taxon>
        <taxon>Araneomorphae</taxon>
        <taxon>Entelegynae</taxon>
        <taxon>Araneoidea</taxon>
        <taxon>Nephilidae</taxon>
        <taxon>Trichonephila</taxon>
        <taxon>Trichonephila inaurata</taxon>
    </lineage>
</organism>
<reference evidence="2" key="1">
    <citation type="submission" date="2020-08" db="EMBL/GenBank/DDBJ databases">
        <title>Multicomponent nature underlies the extraordinary mechanical properties of spider dragline silk.</title>
        <authorList>
            <person name="Kono N."/>
            <person name="Nakamura H."/>
            <person name="Mori M."/>
            <person name="Yoshida Y."/>
            <person name="Ohtoshi R."/>
            <person name="Malay A.D."/>
            <person name="Moran D.A.P."/>
            <person name="Tomita M."/>
            <person name="Numata K."/>
            <person name="Arakawa K."/>
        </authorList>
    </citation>
    <scope>NUCLEOTIDE SEQUENCE</scope>
</reference>
<accession>A0A8X6WW40</accession>
<comment type="caution">
    <text evidence="2">The sequence shown here is derived from an EMBL/GenBank/DDBJ whole genome shotgun (WGS) entry which is preliminary data.</text>
</comment>
<sequence length="120" mass="13536">MLLLLKTFKYFSFKTGPTGSHYHSISSPDTHGPLKLAKREFNPSVGFACFKVGQYIGGQAWRRRQREEDRKPVSPTAISKSTPCQMKVDTIFEVIKTISGQNVRLLSIAFSTLSRCYLTC</sequence>
<proteinExistence type="predicted"/>
<name>A0A8X6WW40_9ARAC</name>
<evidence type="ECO:0000313" key="3">
    <source>
        <dbReference type="Proteomes" id="UP000886998"/>
    </source>
</evidence>
<dbReference type="Proteomes" id="UP000886998">
    <property type="component" value="Unassembled WGS sequence"/>
</dbReference>
<evidence type="ECO:0000313" key="2">
    <source>
        <dbReference type="EMBL" id="GFY41504.1"/>
    </source>
</evidence>
<dbReference type="AlphaFoldDB" id="A0A8X6WW40"/>
<dbReference type="OrthoDB" id="10305194at2759"/>
<protein>
    <submittedName>
        <fullName evidence="2">Uncharacterized protein</fullName>
    </submittedName>
</protein>